<dbReference type="InterPro" id="IPR002937">
    <property type="entry name" value="Amino_oxidase"/>
</dbReference>
<proteinExistence type="predicted"/>
<dbReference type="STRING" id="553469.SAMN04487947_1069"/>
<feature type="domain" description="Amine oxidase" evidence="1">
    <location>
        <begin position="13"/>
        <end position="437"/>
    </location>
</feature>
<keyword evidence="3" id="KW-1185">Reference proteome</keyword>
<dbReference type="OrthoDB" id="202781at2157"/>
<evidence type="ECO:0000313" key="2">
    <source>
        <dbReference type="EMBL" id="SFR40925.1"/>
    </source>
</evidence>
<dbReference type="Pfam" id="PF01593">
    <property type="entry name" value="Amino_oxidase"/>
    <property type="match status" value="1"/>
</dbReference>
<evidence type="ECO:0000259" key="1">
    <source>
        <dbReference type="Pfam" id="PF01593"/>
    </source>
</evidence>
<accession>A0A1I6GFD7</accession>
<sequence>MDGDSVVVAGAGLAGLVAARHLAEAGADVTVFERRPGVGGRVRTQERDGFTFDRGFQVLFTGYPAVRRELDLSALDMRYFSPGAVVARPGQRSTLSDPIRDPRAAVASLLNREVTTTDKLRTLALRQHVGSMDEAEIFDSADDSIRDYLREWGFSDGYVENFVAPFYGGITLDRSLATSKRVFEYTFKMLSEGEIGVPAEGIGAIPEQLAAAAREAGAEIATETGVEQVVDATETDADDGAGAATGRATGGVTVTAGGETVDADAALVATDPREARRLTGVDLIPTEARSSVTQYYRLPKGAKLGTRRKILLNAGDDAPNTVVPMSEVAPEYAPDDAELLNATFLGASALDRDASELATRTKATLASWYPDRSFADLEPLHTDRIEFAQFAQPPGVHDALPDYRAPGGRTYLAGDYTAWSSIQGAMRSGREAAAAILSDAE</sequence>
<dbReference type="PRINTS" id="PR00419">
    <property type="entry name" value="ADXRDTASE"/>
</dbReference>
<gene>
    <name evidence="2" type="ORF">SAMN04487947_1069</name>
</gene>
<protein>
    <submittedName>
        <fullName evidence="2">UDP-galactopyranose mutase</fullName>
    </submittedName>
</protein>
<evidence type="ECO:0000313" key="3">
    <source>
        <dbReference type="Proteomes" id="UP000198531"/>
    </source>
</evidence>
<dbReference type="GO" id="GO:0016491">
    <property type="term" value="F:oxidoreductase activity"/>
    <property type="evidence" value="ECO:0007669"/>
    <property type="project" value="InterPro"/>
</dbReference>
<dbReference type="SUPFAM" id="SSF51905">
    <property type="entry name" value="FAD/NAD(P)-binding domain"/>
    <property type="match status" value="1"/>
</dbReference>
<organism evidence="2 3">
    <name type="scientific">Halogeometricum rufum</name>
    <dbReference type="NCBI Taxonomy" id="553469"/>
    <lineage>
        <taxon>Archaea</taxon>
        <taxon>Methanobacteriati</taxon>
        <taxon>Methanobacteriota</taxon>
        <taxon>Stenosarchaea group</taxon>
        <taxon>Halobacteria</taxon>
        <taxon>Halobacteriales</taxon>
        <taxon>Haloferacaceae</taxon>
        <taxon>Halogeometricum</taxon>
    </lineage>
</organism>
<name>A0A1I6GFD7_9EURY</name>
<dbReference type="EMBL" id="FOYT01000001">
    <property type="protein sequence ID" value="SFR40925.1"/>
    <property type="molecule type" value="Genomic_DNA"/>
</dbReference>
<dbReference type="AlphaFoldDB" id="A0A1I6GFD7"/>
<dbReference type="PANTHER" id="PTHR42841">
    <property type="entry name" value="AMINE OXIDASE"/>
    <property type="match status" value="1"/>
</dbReference>
<dbReference type="RefSeq" id="WP_089805260.1">
    <property type="nucleotide sequence ID" value="NZ_FOYT01000001.1"/>
</dbReference>
<reference evidence="3" key="1">
    <citation type="submission" date="2016-10" db="EMBL/GenBank/DDBJ databases">
        <authorList>
            <person name="Varghese N."/>
            <person name="Submissions S."/>
        </authorList>
    </citation>
    <scope>NUCLEOTIDE SEQUENCE [LARGE SCALE GENOMIC DNA]</scope>
    <source>
        <strain evidence="3">CGMCC 1.7736</strain>
    </source>
</reference>
<dbReference type="InterPro" id="IPR036188">
    <property type="entry name" value="FAD/NAD-bd_sf"/>
</dbReference>
<dbReference type="Proteomes" id="UP000198531">
    <property type="component" value="Unassembled WGS sequence"/>
</dbReference>
<dbReference type="Gene3D" id="3.50.50.60">
    <property type="entry name" value="FAD/NAD(P)-binding domain"/>
    <property type="match status" value="1"/>
</dbReference>